<dbReference type="AlphaFoldDB" id="B9L1G1"/>
<gene>
    <name evidence="2" type="ordered locus">trd_1220</name>
</gene>
<dbReference type="Proteomes" id="UP000000447">
    <property type="component" value="Chromosome"/>
</dbReference>
<dbReference type="OrthoDB" id="165339at2"/>
<keyword evidence="1" id="KW-0472">Membrane</keyword>
<dbReference type="HOGENOM" id="CLU_1980564_0_0_0"/>
<keyword evidence="1" id="KW-0812">Transmembrane</keyword>
<keyword evidence="3" id="KW-1185">Reference proteome</keyword>
<dbReference type="eggNOG" id="ENOG5030TCV">
    <property type="taxonomic scope" value="Bacteria"/>
</dbReference>
<dbReference type="KEGG" id="tro:trd_1220"/>
<sequence length="126" mass="14124">MLLDTVLLLLLAIGVVAFVLHPLWIARRRVAGPAWSAELLDLFAERDAILAMLRDLQLDYETGKVSDSDYRVMRQSLLTHAARLLQAIERAESSVDADIDREIEQLRELARQLDTGSTRRTVGASP</sequence>
<dbReference type="EMBL" id="CP001275">
    <property type="protein sequence ID" value="ACM05570.1"/>
    <property type="molecule type" value="Genomic_DNA"/>
</dbReference>
<protein>
    <recommendedName>
        <fullName evidence="4">C-type cytochrome biogenesis protein CcmI</fullName>
    </recommendedName>
</protein>
<dbReference type="STRING" id="309801.trd_1220"/>
<evidence type="ECO:0000256" key="1">
    <source>
        <dbReference type="SAM" id="Phobius"/>
    </source>
</evidence>
<evidence type="ECO:0000313" key="3">
    <source>
        <dbReference type="Proteomes" id="UP000000447"/>
    </source>
</evidence>
<accession>B9L1G1</accession>
<evidence type="ECO:0008006" key="4">
    <source>
        <dbReference type="Google" id="ProtNLM"/>
    </source>
</evidence>
<organism evidence="2 3">
    <name type="scientific">Thermomicrobium roseum (strain ATCC 27502 / DSM 5159 / P-2)</name>
    <dbReference type="NCBI Taxonomy" id="309801"/>
    <lineage>
        <taxon>Bacteria</taxon>
        <taxon>Pseudomonadati</taxon>
        <taxon>Thermomicrobiota</taxon>
        <taxon>Thermomicrobia</taxon>
        <taxon>Thermomicrobiales</taxon>
        <taxon>Thermomicrobiaceae</taxon>
        <taxon>Thermomicrobium</taxon>
    </lineage>
</organism>
<dbReference type="RefSeq" id="WP_015922172.1">
    <property type="nucleotide sequence ID" value="NC_011959.1"/>
</dbReference>
<keyword evidence="1" id="KW-1133">Transmembrane helix</keyword>
<evidence type="ECO:0000313" key="2">
    <source>
        <dbReference type="EMBL" id="ACM05570.1"/>
    </source>
</evidence>
<reference evidence="2 3" key="1">
    <citation type="journal article" date="2009" name="PLoS ONE">
        <title>Complete genome sequence of the aerobic CO-oxidizing thermophile Thermomicrobium roseum.</title>
        <authorList>
            <person name="Wu D."/>
            <person name="Raymond J."/>
            <person name="Wu M."/>
            <person name="Chatterji S."/>
            <person name="Ren Q."/>
            <person name="Graham J.E."/>
            <person name="Bryant D.A."/>
            <person name="Robb F."/>
            <person name="Colman A."/>
            <person name="Tallon L.J."/>
            <person name="Badger J.H."/>
            <person name="Madupu R."/>
            <person name="Ward N.L."/>
            <person name="Eisen J.A."/>
        </authorList>
    </citation>
    <scope>NUCLEOTIDE SEQUENCE [LARGE SCALE GENOMIC DNA]</scope>
    <source>
        <strain evidence="3">ATCC 27502 / DSM 5159 / P-2</strain>
    </source>
</reference>
<name>B9L1G1_THERP</name>
<feature type="transmembrane region" description="Helical" evidence="1">
    <location>
        <begin position="6"/>
        <end position="26"/>
    </location>
</feature>
<proteinExistence type="predicted"/>